<protein>
    <recommendedName>
        <fullName evidence="2">GTP cyclohydrolase 1 type 2 homolog</fullName>
    </recommendedName>
</protein>
<dbReference type="Proteomes" id="UP000800303">
    <property type="component" value="Unassembled WGS sequence"/>
</dbReference>
<gene>
    <name evidence="4" type="ORF">GYN08_12945</name>
</gene>
<dbReference type="EMBL" id="JAAFGS010000004">
    <property type="protein sequence ID" value="NGZ76229.1"/>
    <property type="molecule type" value="Genomic_DNA"/>
</dbReference>
<evidence type="ECO:0000313" key="4">
    <source>
        <dbReference type="EMBL" id="NGZ76229.1"/>
    </source>
</evidence>
<dbReference type="Pfam" id="PF01784">
    <property type="entry name" value="DUF34_NIF3"/>
    <property type="match status" value="1"/>
</dbReference>
<dbReference type="InterPro" id="IPR036069">
    <property type="entry name" value="DUF34/NIF3_sf"/>
</dbReference>
<dbReference type="SUPFAM" id="SSF102705">
    <property type="entry name" value="NIF3 (NGG1p interacting factor 3)-like"/>
    <property type="match status" value="1"/>
</dbReference>
<dbReference type="RefSeq" id="WP_166274853.1">
    <property type="nucleotide sequence ID" value="NZ_JAAFGS010000004.1"/>
</dbReference>
<keyword evidence="3" id="KW-0479">Metal-binding</keyword>
<reference evidence="4 5" key="1">
    <citation type="submission" date="2020-01" db="EMBL/GenBank/DDBJ databases">
        <title>Polyphasic characterisation and genomic insights into a novel alkali tolerant bacterium VR-M41.</title>
        <authorList>
            <person name="Vemuluri V.R."/>
        </authorList>
    </citation>
    <scope>NUCLEOTIDE SEQUENCE [LARGE SCALE GENOMIC DNA]</scope>
    <source>
        <strain evidence="4 5">VR-M41</strain>
    </source>
</reference>
<dbReference type="InterPro" id="IPR002678">
    <property type="entry name" value="DUF34/NIF3"/>
</dbReference>
<evidence type="ECO:0000256" key="1">
    <source>
        <dbReference type="ARBA" id="ARBA00006964"/>
    </source>
</evidence>
<accession>A0ABX0F9S8</accession>
<sequence length="268" mass="28977">MLSSPTVQDVIDALLAPAEGSLPEPTADKLFCGDPSSPVTGIVTAFMPTLSIIERAAASGANLVIGHEGLFFSHHERDPETPESGIAFAKRRRVEQSGVAVFRCHDGLHRYRPDGIAAGLIEALGWTPYVREHRPEACLLELPSAPLDVIAAQIKRRLGLAYLRVSGDAEASCAKVGVWVGYRGGIHSTVPLIEEHGLDLVVYGEGPEWETPEYAREANRLGRSCGLIVLGHAESEEPGMEALAGRLAEKFPGIPVRHLREEPLFRIV</sequence>
<comment type="similarity">
    <text evidence="1">Belongs to the GTP cyclohydrolase I type 2/NIF3 family.</text>
</comment>
<dbReference type="PANTHER" id="PTHR13799:SF14">
    <property type="entry name" value="GTP CYCLOHYDROLASE 1 TYPE 2 HOMOLOG"/>
    <property type="match status" value="1"/>
</dbReference>
<proteinExistence type="inferred from homology"/>
<comment type="caution">
    <text evidence="4">The sequence shown here is derived from an EMBL/GenBank/DDBJ whole genome shotgun (WGS) entry which is preliminary data.</text>
</comment>
<evidence type="ECO:0000256" key="3">
    <source>
        <dbReference type="ARBA" id="ARBA00022723"/>
    </source>
</evidence>
<dbReference type="Gene3D" id="3.40.1390.30">
    <property type="entry name" value="NIF3 (NGG1p interacting factor 3)-like"/>
    <property type="match status" value="2"/>
</dbReference>
<keyword evidence="5" id="KW-1185">Reference proteome</keyword>
<evidence type="ECO:0000313" key="5">
    <source>
        <dbReference type="Proteomes" id="UP000800303"/>
    </source>
</evidence>
<dbReference type="PANTHER" id="PTHR13799">
    <property type="entry name" value="NGG1 INTERACTING FACTOR 3"/>
    <property type="match status" value="1"/>
</dbReference>
<evidence type="ECO:0000256" key="2">
    <source>
        <dbReference type="ARBA" id="ARBA00022112"/>
    </source>
</evidence>
<name>A0ABX0F9S8_9BACL</name>
<organism evidence="4 5">
    <name type="scientific">Saccharibacillus alkalitolerans</name>
    <dbReference type="NCBI Taxonomy" id="2705290"/>
    <lineage>
        <taxon>Bacteria</taxon>
        <taxon>Bacillati</taxon>
        <taxon>Bacillota</taxon>
        <taxon>Bacilli</taxon>
        <taxon>Bacillales</taxon>
        <taxon>Paenibacillaceae</taxon>
        <taxon>Saccharibacillus</taxon>
    </lineage>
</organism>